<dbReference type="Proteomes" id="UP000886523">
    <property type="component" value="Unassembled WGS sequence"/>
</dbReference>
<protein>
    <submittedName>
        <fullName evidence="1">Uncharacterized protein</fullName>
    </submittedName>
</protein>
<proteinExistence type="predicted"/>
<evidence type="ECO:0000313" key="1">
    <source>
        <dbReference type="EMBL" id="KAF9510888.1"/>
    </source>
</evidence>
<gene>
    <name evidence="1" type="ORF">BS47DRAFT_36440</name>
</gene>
<comment type="caution">
    <text evidence="1">The sequence shown here is derived from an EMBL/GenBank/DDBJ whole genome shotgun (WGS) entry which is preliminary data.</text>
</comment>
<name>A0A9P6AS27_9AGAM</name>
<reference evidence="1" key="1">
    <citation type="journal article" date="2020" name="Nat. Commun.">
        <title>Large-scale genome sequencing of mycorrhizal fungi provides insights into the early evolution of symbiotic traits.</title>
        <authorList>
            <person name="Miyauchi S."/>
            <person name="Kiss E."/>
            <person name="Kuo A."/>
            <person name="Drula E."/>
            <person name="Kohler A."/>
            <person name="Sanchez-Garcia M."/>
            <person name="Morin E."/>
            <person name="Andreopoulos B."/>
            <person name="Barry K.W."/>
            <person name="Bonito G."/>
            <person name="Buee M."/>
            <person name="Carver A."/>
            <person name="Chen C."/>
            <person name="Cichocki N."/>
            <person name="Clum A."/>
            <person name="Culley D."/>
            <person name="Crous P.W."/>
            <person name="Fauchery L."/>
            <person name="Girlanda M."/>
            <person name="Hayes R.D."/>
            <person name="Keri Z."/>
            <person name="LaButti K."/>
            <person name="Lipzen A."/>
            <person name="Lombard V."/>
            <person name="Magnuson J."/>
            <person name="Maillard F."/>
            <person name="Murat C."/>
            <person name="Nolan M."/>
            <person name="Ohm R.A."/>
            <person name="Pangilinan J."/>
            <person name="Pereira M.F."/>
            <person name="Perotto S."/>
            <person name="Peter M."/>
            <person name="Pfister S."/>
            <person name="Riley R."/>
            <person name="Sitrit Y."/>
            <person name="Stielow J.B."/>
            <person name="Szollosi G."/>
            <person name="Zifcakova L."/>
            <person name="Stursova M."/>
            <person name="Spatafora J.W."/>
            <person name="Tedersoo L."/>
            <person name="Vaario L.M."/>
            <person name="Yamada A."/>
            <person name="Yan M."/>
            <person name="Wang P."/>
            <person name="Xu J."/>
            <person name="Bruns T."/>
            <person name="Baldrian P."/>
            <person name="Vilgalys R."/>
            <person name="Dunand C."/>
            <person name="Henrissat B."/>
            <person name="Grigoriev I.V."/>
            <person name="Hibbett D."/>
            <person name="Nagy L.G."/>
            <person name="Martin F.M."/>
        </authorList>
    </citation>
    <scope>NUCLEOTIDE SEQUENCE</scope>
    <source>
        <strain evidence="1">UP504</strain>
    </source>
</reference>
<accession>A0A9P6AS27</accession>
<evidence type="ECO:0000313" key="2">
    <source>
        <dbReference type="Proteomes" id="UP000886523"/>
    </source>
</evidence>
<sequence length="146" mass="16990">MKADDGLHPYAFFQFAADPIAATVVSNLRYLVLEIPREGNIRALSLFSNLEELVLDLRPEWIPQAPDSIESDFFEIFKSCPRLRKVVLFLYNNGWPSRFAIRFYRRMGAEEDWELTREDVDDLRRVGLGGPLARRRHRFPAMVCVS</sequence>
<organism evidence="1 2">
    <name type="scientific">Hydnum rufescens UP504</name>
    <dbReference type="NCBI Taxonomy" id="1448309"/>
    <lineage>
        <taxon>Eukaryota</taxon>
        <taxon>Fungi</taxon>
        <taxon>Dikarya</taxon>
        <taxon>Basidiomycota</taxon>
        <taxon>Agaricomycotina</taxon>
        <taxon>Agaricomycetes</taxon>
        <taxon>Cantharellales</taxon>
        <taxon>Hydnaceae</taxon>
        <taxon>Hydnum</taxon>
    </lineage>
</organism>
<dbReference type="AlphaFoldDB" id="A0A9P6AS27"/>
<dbReference type="EMBL" id="MU129008">
    <property type="protein sequence ID" value="KAF9510888.1"/>
    <property type="molecule type" value="Genomic_DNA"/>
</dbReference>
<keyword evidence="2" id="KW-1185">Reference proteome</keyword>